<keyword evidence="6 10" id="KW-0472">Membrane</keyword>
<feature type="region of interest" description="Disordered" evidence="9">
    <location>
        <begin position="573"/>
        <end position="628"/>
    </location>
</feature>
<dbReference type="GO" id="GO:0022841">
    <property type="term" value="F:potassium ion leak channel activity"/>
    <property type="evidence" value="ECO:0007669"/>
    <property type="project" value="TreeGrafter"/>
</dbReference>
<dbReference type="PRINTS" id="PR01333">
    <property type="entry name" value="2POREKCHANEL"/>
</dbReference>
<evidence type="ECO:0000256" key="6">
    <source>
        <dbReference type="ARBA" id="ARBA00023136"/>
    </source>
</evidence>
<keyword evidence="4 10" id="KW-1133">Transmembrane helix</keyword>
<keyword evidence="13" id="KW-1185">Reference proteome</keyword>
<dbReference type="Proteomes" id="UP000277928">
    <property type="component" value="Unassembled WGS sequence"/>
</dbReference>
<feature type="transmembrane region" description="Helical" evidence="10">
    <location>
        <begin position="287"/>
        <end position="310"/>
    </location>
</feature>
<feature type="transmembrane region" description="Helical" evidence="10">
    <location>
        <begin position="200"/>
        <end position="219"/>
    </location>
</feature>
<feature type="transmembrane region" description="Helical" evidence="10">
    <location>
        <begin position="316"/>
        <end position="333"/>
    </location>
</feature>
<dbReference type="Pfam" id="PF07885">
    <property type="entry name" value="Ion_trans_2"/>
    <property type="match status" value="2"/>
</dbReference>
<accession>A0A3P6SQI2</accession>
<feature type="domain" description="Potassium channel" evidence="11">
    <location>
        <begin position="293"/>
        <end position="364"/>
    </location>
</feature>
<keyword evidence="7 8" id="KW-0407">Ion channel</keyword>
<dbReference type="AlphaFoldDB" id="A0A3P6SQI2"/>
<evidence type="ECO:0000256" key="1">
    <source>
        <dbReference type="ARBA" id="ARBA00004141"/>
    </source>
</evidence>
<dbReference type="Gene3D" id="1.10.287.70">
    <property type="match status" value="1"/>
</dbReference>
<evidence type="ECO:0000256" key="3">
    <source>
        <dbReference type="ARBA" id="ARBA00022692"/>
    </source>
</evidence>
<keyword evidence="3 8" id="KW-0812">Transmembrane</keyword>
<feature type="region of interest" description="Disordered" evidence="9">
    <location>
        <begin position="535"/>
        <end position="554"/>
    </location>
</feature>
<dbReference type="EMBL" id="UYRX01000232">
    <property type="protein sequence ID" value="VDK78112.1"/>
    <property type="molecule type" value="Genomic_DNA"/>
</dbReference>
<evidence type="ECO:0000259" key="11">
    <source>
        <dbReference type="Pfam" id="PF07885"/>
    </source>
</evidence>
<dbReference type="STRING" id="42156.A0A3P6SQI2"/>
<feature type="transmembrane region" description="Helical" evidence="10">
    <location>
        <begin position="34"/>
        <end position="54"/>
    </location>
</feature>
<evidence type="ECO:0000256" key="8">
    <source>
        <dbReference type="RuleBase" id="RU003857"/>
    </source>
</evidence>
<comment type="subcellular location">
    <subcellularLocation>
        <location evidence="1">Membrane</location>
        <topology evidence="1">Multi-pass membrane protein</topology>
    </subcellularLocation>
</comment>
<evidence type="ECO:0000313" key="12">
    <source>
        <dbReference type="EMBL" id="VDK78112.1"/>
    </source>
</evidence>
<organism evidence="12 13">
    <name type="scientific">Litomosoides sigmodontis</name>
    <name type="common">Filarial nematode worm</name>
    <dbReference type="NCBI Taxonomy" id="42156"/>
    <lineage>
        <taxon>Eukaryota</taxon>
        <taxon>Metazoa</taxon>
        <taxon>Ecdysozoa</taxon>
        <taxon>Nematoda</taxon>
        <taxon>Chromadorea</taxon>
        <taxon>Rhabditida</taxon>
        <taxon>Spirurina</taxon>
        <taxon>Spiruromorpha</taxon>
        <taxon>Filarioidea</taxon>
        <taxon>Onchocercidae</taxon>
        <taxon>Litomosoides</taxon>
    </lineage>
</organism>
<feature type="compositionally biased region" description="Polar residues" evidence="9">
    <location>
        <begin position="540"/>
        <end position="554"/>
    </location>
</feature>
<feature type="transmembrane region" description="Helical" evidence="10">
    <location>
        <begin position="340"/>
        <end position="366"/>
    </location>
</feature>
<feature type="domain" description="Potassium channel" evidence="11">
    <location>
        <begin position="172"/>
        <end position="229"/>
    </location>
</feature>
<dbReference type="GO" id="GO:0005886">
    <property type="term" value="C:plasma membrane"/>
    <property type="evidence" value="ECO:0007669"/>
    <property type="project" value="TreeGrafter"/>
</dbReference>
<protein>
    <recommendedName>
        <fullName evidence="11">Potassium channel domain-containing protein</fullName>
    </recommendedName>
</protein>
<feature type="transmembrane region" description="Helical" evidence="10">
    <location>
        <begin position="173"/>
        <end position="194"/>
    </location>
</feature>
<feature type="compositionally biased region" description="Polar residues" evidence="9">
    <location>
        <begin position="586"/>
        <end position="603"/>
    </location>
</feature>
<comment type="similarity">
    <text evidence="8">Belongs to the two pore domain potassium channel (TC 1.A.1.8) family.</text>
</comment>
<evidence type="ECO:0000256" key="10">
    <source>
        <dbReference type="SAM" id="Phobius"/>
    </source>
</evidence>
<keyword evidence="2 8" id="KW-0813">Transport</keyword>
<evidence type="ECO:0000256" key="4">
    <source>
        <dbReference type="ARBA" id="ARBA00022989"/>
    </source>
</evidence>
<dbReference type="InterPro" id="IPR013099">
    <property type="entry name" value="K_chnl_dom"/>
</dbReference>
<name>A0A3P6SQI2_LITSI</name>
<proteinExistence type="inferred from homology"/>
<dbReference type="PANTHER" id="PTHR11003">
    <property type="entry name" value="POTASSIUM CHANNEL, SUBFAMILY K"/>
    <property type="match status" value="1"/>
</dbReference>
<dbReference type="SUPFAM" id="SSF81324">
    <property type="entry name" value="Voltage-gated potassium channels"/>
    <property type="match status" value="2"/>
</dbReference>
<evidence type="ECO:0000256" key="9">
    <source>
        <dbReference type="SAM" id="MobiDB-lite"/>
    </source>
</evidence>
<evidence type="ECO:0000256" key="2">
    <source>
        <dbReference type="ARBA" id="ARBA00022448"/>
    </source>
</evidence>
<sequence length="897" mass="100941">MDGGVGDETRFFEDKSNVDEHSCKKCAKLVLPHVTLVVVVCLYTIAGAWIFYSLESPHEDKLKSIGIRKIGQLRSALIQTLWMKRKELKRTEMDSWARVTDVKLQIFKEYLYKAFKEHYIKQRWKMTSKTKRNKEVRYRYADIHIFKTNVDKRSTNTKVRRRKSKELIRSKKLWTASSAVFFAATTMATIGYGNIVPVTLYGRIACVIFALFGVPLAIITIGNLGKFLSECTIWFYTRTSKSHSSLKRYFINLKLRTAHNPKSEKASETRKQPLNWDDVLDKTEVPLVIVLAILLFYMAFGGIILASFGPWTYTDAFYFCFVSLTTIGFGDLVPENQECVLLMLAYLGFGLAVTTMCIDLVGIQYIQKIHYFGRKFRGTEILQLLKRQAIKRGLAADRSDEFLELFLKELQEAGSALAGEPEWHLCSDATDMAVLSNCDISAISDDSNNSGLQSAFYEEVGSKQSFDKSSANQTAVAKPAAEPPKRIAGENCCKQSLSIERLSVTSSCEPLPNPKLKASDSPILTISQSSLPSHALPLLQPQSPETNSPLVSPLSSPTGLTCIMECVSYAPTSNETKKPSVKPENGTAQNFPNNSTLITSQSESSHEEDVSHNVSKSPQSSLSTLSSSGCSTQIIRPSKLDLNTFDLVEPVGSTSKALPEEPIAYCQNIPIHSLHQKTVETENALQNMLDAPESIIGHKLPPAVVDNNYCFVIDGETIGSEAMLQDDIHWSHTSRPTQYFYSDDLRSFHRVNCIKAKGKIIAVKIIGLQTQALNALHSARSTPTRQSRSIDSISPRSISTISGFSRDTISLMQVYVVTRIYSFWKTCPSFRRIVTLLNRVNENEAENIRFQKRIFVQYIWRSTKQSEKERVKYEFRRDCARLRRSKINKTSAKLVFK</sequence>
<gene>
    <name evidence="12" type="ORF">NLS_LOCUS3952</name>
</gene>
<dbReference type="OMA" id="IAGENCC"/>
<reference evidence="12 13" key="1">
    <citation type="submission" date="2018-08" db="EMBL/GenBank/DDBJ databases">
        <authorList>
            <person name="Laetsch R D."/>
            <person name="Stevens L."/>
            <person name="Kumar S."/>
            <person name="Blaxter L. M."/>
        </authorList>
    </citation>
    <scope>NUCLEOTIDE SEQUENCE [LARGE SCALE GENOMIC DNA]</scope>
</reference>
<evidence type="ECO:0000256" key="7">
    <source>
        <dbReference type="ARBA" id="ARBA00023303"/>
    </source>
</evidence>
<dbReference type="GO" id="GO:0015271">
    <property type="term" value="F:outward rectifier potassium channel activity"/>
    <property type="evidence" value="ECO:0007669"/>
    <property type="project" value="TreeGrafter"/>
</dbReference>
<dbReference type="InterPro" id="IPR003280">
    <property type="entry name" value="2pore_dom_K_chnl"/>
</dbReference>
<dbReference type="GO" id="GO:0030322">
    <property type="term" value="P:stabilization of membrane potential"/>
    <property type="evidence" value="ECO:0007669"/>
    <property type="project" value="TreeGrafter"/>
</dbReference>
<feature type="compositionally biased region" description="Low complexity" evidence="9">
    <location>
        <begin position="615"/>
        <end position="628"/>
    </location>
</feature>
<evidence type="ECO:0000313" key="13">
    <source>
        <dbReference type="Proteomes" id="UP000277928"/>
    </source>
</evidence>
<evidence type="ECO:0000256" key="5">
    <source>
        <dbReference type="ARBA" id="ARBA00023065"/>
    </source>
</evidence>
<dbReference type="PANTHER" id="PTHR11003:SF110">
    <property type="entry name" value="POTASSIUM CHANNEL DOMAIN-CONTAINING PROTEIN"/>
    <property type="match status" value="1"/>
</dbReference>
<keyword evidence="5 8" id="KW-0406">Ion transport</keyword>
<dbReference type="OrthoDB" id="297496at2759"/>